<sequence>MRINGVLLVILAAILWGLSGGLGGFLMDKGWSPLVIAFYRGTVGLLFILTWFFFRPSALNRPMIIWSIFAGIGVAGNLGFYNISISESSIAVAATLMYTAPVFVFLISFIFRLEEMSLSKWLAILFVMAGVVLLTEVYHVGPDSISLLGLVSGLASGISYALFIFSFKYADSYGQPQGILSIAFISFSIVMLLFIDRSEAISVLQSSDIGWMIVLGFFGAGLSFFLYITGLKRTTSTSASIAAMVEPVTASLFGFVVLSQTLAMNQIAGMGIILVTVTSLSTKQSEK</sequence>
<keyword evidence="2" id="KW-0812">Transmembrane</keyword>
<dbReference type="PANTHER" id="PTHR22911">
    <property type="entry name" value="ACYL-MALONYL CONDENSING ENZYME-RELATED"/>
    <property type="match status" value="1"/>
</dbReference>
<evidence type="ECO:0000256" key="1">
    <source>
        <dbReference type="ARBA" id="ARBA00007362"/>
    </source>
</evidence>
<keyword evidence="2" id="KW-0472">Membrane</keyword>
<dbReference type="PANTHER" id="PTHR22911:SF79">
    <property type="entry name" value="MOBA-LIKE NTP TRANSFERASE DOMAIN-CONTAINING PROTEIN"/>
    <property type="match status" value="1"/>
</dbReference>
<feature type="transmembrane region" description="Helical" evidence="2">
    <location>
        <begin position="121"/>
        <end position="141"/>
    </location>
</feature>
<evidence type="ECO:0000256" key="2">
    <source>
        <dbReference type="SAM" id="Phobius"/>
    </source>
</evidence>
<dbReference type="SUPFAM" id="SSF103481">
    <property type="entry name" value="Multidrug resistance efflux transporter EmrE"/>
    <property type="match status" value="2"/>
</dbReference>
<reference evidence="5" key="1">
    <citation type="submission" date="2016-10" db="EMBL/GenBank/DDBJ databases">
        <authorList>
            <person name="Varghese N."/>
            <person name="Submissions S."/>
        </authorList>
    </citation>
    <scope>NUCLEOTIDE SEQUENCE [LARGE SCALE GENOMIC DNA]</scope>
    <source>
        <strain evidence="5">Z-7934</strain>
    </source>
</reference>
<dbReference type="STRING" id="69895.SAMN05192551_11057"/>
<dbReference type="RefSeq" id="WP_093373411.1">
    <property type="nucleotide sequence ID" value="NZ_FOQA01000010.1"/>
</dbReference>
<dbReference type="InterPro" id="IPR000620">
    <property type="entry name" value="EamA_dom"/>
</dbReference>
<feature type="transmembrane region" description="Helical" evidence="2">
    <location>
        <begin position="63"/>
        <end position="83"/>
    </location>
</feature>
<dbReference type="InterPro" id="IPR037185">
    <property type="entry name" value="EmrE-like"/>
</dbReference>
<dbReference type="AlphaFoldDB" id="A0A1I3GV37"/>
<dbReference type="OrthoDB" id="9814238at2"/>
<feature type="domain" description="EamA" evidence="3">
    <location>
        <begin position="148"/>
        <end position="280"/>
    </location>
</feature>
<dbReference type="Pfam" id="PF00892">
    <property type="entry name" value="EamA"/>
    <property type="match status" value="2"/>
</dbReference>
<accession>A0A1I3GV37</accession>
<feature type="transmembrane region" description="Helical" evidence="2">
    <location>
        <begin position="147"/>
        <end position="167"/>
    </location>
</feature>
<proteinExistence type="inferred from homology"/>
<feature type="transmembrane region" description="Helical" evidence="2">
    <location>
        <begin position="209"/>
        <end position="228"/>
    </location>
</feature>
<dbReference type="Proteomes" id="UP000199287">
    <property type="component" value="Unassembled WGS sequence"/>
</dbReference>
<evidence type="ECO:0000313" key="5">
    <source>
        <dbReference type="Proteomes" id="UP000199287"/>
    </source>
</evidence>
<evidence type="ECO:0000313" key="4">
    <source>
        <dbReference type="EMBL" id="SFI27209.1"/>
    </source>
</evidence>
<keyword evidence="5" id="KW-1185">Reference proteome</keyword>
<gene>
    <name evidence="4" type="ORF">SAMN05192551_11057</name>
</gene>
<dbReference type="GO" id="GO:0016020">
    <property type="term" value="C:membrane"/>
    <property type="evidence" value="ECO:0007669"/>
    <property type="project" value="InterPro"/>
</dbReference>
<protein>
    <submittedName>
        <fullName evidence="4">Threonine/homoserine efflux transporter RhtA</fullName>
    </submittedName>
</protein>
<feature type="transmembrane region" description="Helical" evidence="2">
    <location>
        <begin position="31"/>
        <end position="54"/>
    </location>
</feature>
<name>A0A1I3GV37_9FIRM</name>
<feature type="domain" description="EamA" evidence="3">
    <location>
        <begin position="5"/>
        <end position="135"/>
    </location>
</feature>
<feature type="transmembrane region" description="Helical" evidence="2">
    <location>
        <begin position="89"/>
        <end position="109"/>
    </location>
</feature>
<organism evidence="4 5">
    <name type="scientific">Tindallia magadiensis</name>
    <dbReference type="NCBI Taxonomy" id="69895"/>
    <lineage>
        <taxon>Bacteria</taxon>
        <taxon>Bacillati</taxon>
        <taxon>Bacillota</taxon>
        <taxon>Clostridia</taxon>
        <taxon>Peptostreptococcales</taxon>
        <taxon>Tindalliaceae</taxon>
        <taxon>Tindallia</taxon>
    </lineage>
</organism>
<comment type="similarity">
    <text evidence="1">Belongs to the EamA transporter family.</text>
</comment>
<feature type="transmembrane region" description="Helical" evidence="2">
    <location>
        <begin position="179"/>
        <end position="197"/>
    </location>
</feature>
<evidence type="ECO:0000259" key="3">
    <source>
        <dbReference type="Pfam" id="PF00892"/>
    </source>
</evidence>
<dbReference type="EMBL" id="FOQA01000010">
    <property type="protein sequence ID" value="SFI27209.1"/>
    <property type="molecule type" value="Genomic_DNA"/>
</dbReference>
<keyword evidence="2" id="KW-1133">Transmembrane helix</keyword>